<protein>
    <submittedName>
        <fullName evidence="2">Uncharacterized protein</fullName>
    </submittedName>
</protein>
<feature type="region of interest" description="Disordered" evidence="1">
    <location>
        <begin position="1"/>
        <end position="49"/>
    </location>
</feature>
<feature type="compositionally biased region" description="Basic and acidic residues" evidence="1">
    <location>
        <begin position="29"/>
        <end position="49"/>
    </location>
</feature>
<gene>
    <name evidence="2" type="ORF">R1flu_016328</name>
</gene>
<proteinExistence type="predicted"/>
<evidence type="ECO:0000256" key="1">
    <source>
        <dbReference type="SAM" id="MobiDB-lite"/>
    </source>
</evidence>
<name>A0ABD1YQE7_9MARC</name>
<dbReference type="Proteomes" id="UP001605036">
    <property type="component" value="Unassembled WGS sequence"/>
</dbReference>
<evidence type="ECO:0000313" key="2">
    <source>
        <dbReference type="EMBL" id="KAL2631642.1"/>
    </source>
</evidence>
<dbReference type="AlphaFoldDB" id="A0ABD1YQE7"/>
<accession>A0ABD1YQE7</accession>
<keyword evidence="3" id="KW-1185">Reference proteome</keyword>
<reference evidence="2 3" key="1">
    <citation type="submission" date="2024-09" db="EMBL/GenBank/DDBJ databases">
        <title>Chromosome-scale assembly of Riccia fluitans.</title>
        <authorList>
            <person name="Paukszto L."/>
            <person name="Sawicki J."/>
            <person name="Karawczyk K."/>
            <person name="Piernik-Szablinska J."/>
            <person name="Szczecinska M."/>
            <person name="Mazdziarz M."/>
        </authorList>
    </citation>
    <scope>NUCLEOTIDE SEQUENCE [LARGE SCALE GENOMIC DNA]</scope>
    <source>
        <strain evidence="2">Rf_01</strain>
        <tissue evidence="2">Aerial parts of the thallus</tissue>
    </source>
</reference>
<sequence>MDSRSVAIESSKTEHKGTPAKKGGSRRRASQDHDANNKGQDRNLETKEKAEAHGGWFLNLIRSEYLREGHRRHSRTSSYQLALGKVVGNKILRNSRHSPNQHPRVHAWSRRLGREREGHARWRVNSGRIGLCSFC</sequence>
<evidence type="ECO:0000313" key="3">
    <source>
        <dbReference type="Proteomes" id="UP001605036"/>
    </source>
</evidence>
<organism evidence="2 3">
    <name type="scientific">Riccia fluitans</name>
    <dbReference type="NCBI Taxonomy" id="41844"/>
    <lineage>
        <taxon>Eukaryota</taxon>
        <taxon>Viridiplantae</taxon>
        <taxon>Streptophyta</taxon>
        <taxon>Embryophyta</taxon>
        <taxon>Marchantiophyta</taxon>
        <taxon>Marchantiopsida</taxon>
        <taxon>Marchantiidae</taxon>
        <taxon>Marchantiales</taxon>
        <taxon>Ricciaceae</taxon>
        <taxon>Riccia</taxon>
    </lineage>
</organism>
<comment type="caution">
    <text evidence="2">The sequence shown here is derived from an EMBL/GenBank/DDBJ whole genome shotgun (WGS) entry which is preliminary data.</text>
</comment>
<dbReference type="EMBL" id="JBHFFA010000004">
    <property type="protein sequence ID" value="KAL2631642.1"/>
    <property type="molecule type" value="Genomic_DNA"/>
</dbReference>